<gene>
    <name evidence="3" type="ORF">K489DRAFT_89561</name>
</gene>
<organism evidence="3">
    <name type="scientific">Dissoconium aciculare CBS 342.82</name>
    <dbReference type="NCBI Taxonomy" id="1314786"/>
    <lineage>
        <taxon>Eukaryota</taxon>
        <taxon>Fungi</taxon>
        <taxon>Dikarya</taxon>
        <taxon>Ascomycota</taxon>
        <taxon>Pezizomycotina</taxon>
        <taxon>Dothideomycetes</taxon>
        <taxon>Dothideomycetidae</taxon>
        <taxon>Mycosphaerellales</taxon>
        <taxon>Dissoconiaceae</taxon>
        <taxon>Dissoconium</taxon>
    </lineage>
</organism>
<dbReference type="AlphaFoldDB" id="A0A6J3LSY6"/>
<dbReference type="GeneID" id="54366819"/>
<reference evidence="3" key="1">
    <citation type="submission" date="2020-01" db="EMBL/GenBank/DDBJ databases">
        <authorList>
            <consortium name="DOE Joint Genome Institute"/>
            <person name="Haridas S."/>
            <person name="Albert R."/>
            <person name="Binder M."/>
            <person name="Bloem J."/>
            <person name="Labutti K."/>
            <person name="Salamov A."/>
            <person name="Andreopoulos B."/>
            <person name="Baker S.E."/>
            <person name="Barry K."/>
            <person name="Bills G."/>
            <person name="Bluhm B.H."/>
            <person name="Cannon C."/>
            <person name="Castanera R."/>
            <person name="Culley D.E."/>
            <person name="Daum C."/>
            <person name="Ezra D."/>
            <person name="Gonzalez J.B."/>
            <person name="Henrissat B."/>
            <person name="Kuo A."/>
            <person name="Liang C."/>
            <person name="Lipzen A."/>
            <person name="Lutzoni F."/>
            <person name="Magnuson J."/>
            <person name="Mondo S."/>
            <person name="Nolan M."/>
            <person name="Ohm R."/>
            <person name="Pangilinan J."/>
            <person name="Park H.-J."/>
            <person name="Ramirez L."/>
            <person name="Alfaro M."/>
            <person name="Sun H."/>
            <person name="Tritt A."/>
            <person name="Yoshinaga Y."/>
            <person name="Zwiers L.-H."/>
            <person name="Turgeon B.G."/>
            <person name="Goodwin S.B."/>
            <person name="Spatafora J.W."/>
            <person name="Crous P.W."/>
            <person name="Grigoriev I.V."/>
        </authorList>
    </citation>
    <scope>NUCLEOTIDE SEQUENCE</scope>
    <source>
        <strain evidence="3">CBS 342.82</strain>
    </source>
</reference>
<evidence type="ECO:0000256" key="1">
    <source>
        <dbReference type="SAM" id="MobiDB-lite"/>
    </source>
</evidence>
<proteinExistence type="predicted"/>
<accession>A0A6J3LSY6</accession>
<name>A0A6J3LSY6_9PEZI</name>
<feature type="compositionally biased region" description="Basic and acidic residues" evidence="1">
    <location>
        <begin position="109"/>
        <end position="125"/>
    </location>
</feature>
<feature type="region of interest" description="Disordered" evidence="1">
    <location>
        <begin position="95"/>
        <end position="129"/>
    </location>
</feature>
<dbReference type="RefSeq" id="XP_033455784.1">
    <property type="nucleotide sequence ID" value="XM_033609018.1"/>
</dbReference>
<sequence>MFLKMAPGHHHHHHHVCVDNTKRGGRRKERKKERRDRGEVYRKIRHDIPSHLTRYIYKCIVSLSSRVWQRTVSSSLFSFFLFSLSLFVSSRNGVQTGKQSPNLLAEGQRPSDGKRAPGRDESMEKHHVRGRAPSGWSLCLTLSLSHSLTHSLTHSKKRSRKTGSDGTEHGCRFLPNFDDRSENGKQKYISPSGQEERKKKKKTRTKNGHDKQHGQVYGK</sequence>
<reference evidence="3" key="3">
    <citation type="submission" date="2025-08" db="UniProtKB">
        <authorList>
            <consortium name="RefSeq"/>
        </authorList>
    </citation>
    <scope>IDENTIFICATION</scope>
    <source>
        <strain evidence="3">CBS 342.82</strain>
    </source>
</reference>
<keyword evidence="2" id="KW-1185">Reference proteome</keyword>
<dbReference type="Proteomes" id="UP000504637">
    <property type="component" value="Unplaced"/>
</dbReference>
<evidence type="ECO:0000313" key="2">
    <source>
        <dbReference type="Proteomes" id="UP000504637"/>
    </source>
</evidence>
<feature type="region of interest" description="Disordered" evidence="1">
    <location>
        <begin position="150"/>
        <end position="219"/>
    </location>
</feature>
<feature type="compositionally biased region" description="Basic and acidic residues" evidence="1">
    <location>
        <begin position="162"/>
        <end position="185"/>
    </location>
</feature>
<feature type="compositionally biased region" description="Basic residues" evidence="1">
    <location>
        <begin position="23"/>
        <end position="34"/>
    </location>
</feature>
<feature type="region of interest" description="Disordered" evidence="1">
    <location>
        <begin position="1"/>
        <end position="38"/>
    </location>
</feature>
<reference evidence="3" key="2">
    <citation type="submission" date="2020-04" db="EMBL/GenBank/DDBJ databases">
        <authorList>
            <consortium name="NCBI Genome Project"/>
        </authorList>
    </citation>
    <scope>NUCLEOTIDE SEQUENCE</scope>
    <source>
        <strain evidence="3">CBS 342.82</strain>
    </source>
</reference>
<evidence type="ECO:0000313" key="3">
    <source>
        <dbReference type="RefSeq" id="XP_033455784.1"/>
    </source>
</evidence>
<protein>
    <submittedName>
        <fullName evidence="3">Uncharacterized protein</fullName>
    </submittedName>
</protein>